<dbReference type="InterPro" id="IPR043129">
    <property type="entry name" value="ATPase_NBD"/>
</dbReference>
<proteinExistence type="inferred from homology"/>
<dbReference type="PANTHER" id="PTHR43095">
    <property type="entry name" value="SUGAR KINASE"/>
    <property type="match status" value="1"/>
</dbReference>
<keyword evidence="7" id="KW-1185">Reference proteome</keyword>
<accession>A0A1M5YCV7</accession>
<dbReference type="CDD" id="cd07779">
    <property type="entry name" value="ASKHA_NBD_FGGY_YgcE-like"/>
    <property type="match status" value="1"/>
</dbReference>
<evidence type="ECO:0000256" key="3">
    <source>
        <dbReference type="ARBA" id="ARBA00022777"/>
    </source>
</evidence>
<protein>
    <submittedName>
        <fullName evidence="6">Sugar (Pentulose or hexulose) kinase</fullName>
    </submittedName>
</protein>
<dbReference type="RefSeq" id="WP_084604249.1">
    <property type="nucleotide sequence ID" value="NZ_FQXR01000010.1"/>
</dbReference>
<dbReference type="InterPro" id="IPR018484">
    <property type="entry name" value="FGGY_N"/>
</dbReference>
<evidence type="ECO:0000313" key="7">
    <source>
        <dbReference type="Proteomes" id="UP000184389"/>
    </source>
</evidence>
<feature type="domain" description="Carbohydrate kinase FGGY N-terminal" evidence="4">
    <location>
        <begin position="6"/>
        <end position="256"/>
    </location>
</feature>
<comment type="similarity">
    <text evidence="1">Belongs to the FGGY kinase family.</text>
</comment>
<dbReference type="EMBL" id="FQXR01000010">
    <property type="protein sequence ID" value="SHI09668.1"/>
    <property type="molecule type" value="Genomic_DNA"/>
</dbReference>
<dbReference type="OrthoDB" id="9805576at2"/>
<dbReference type="InterPro" id="IPR018485">
    <property type="entry name" value="FGGY_C"/>
</dbReference>
<dbReference type="SUPFAM" id="SSF53067">
    <property type="entry name" value="Actin-like ATPase domain"/>
    <property type="match status" value="2"/>
</dbReference>
<evidence type="ECO:0000313" key="6">
    <source>
        <dbReference type="EMBL" id="SHI09668.1"/>
    </source>
</evidence>
<dbReference type="InterPro" id="IPR000577">
    <property type="entry name" value="Carb_kinase_FGGY"/>
</dbReference>
<evidence type="ECO:0000256" key="2">
    <source>
        <dbReference type="ARBA" id="ARBA00022679"/>
    </source>
</evidence>
<evidence type="ECO:0000259" key="5">
    <source>
        <dbReference type="Pfam" id="PF02782"/>
    </source>
</evidence>
<organism evidence="6 7">
    <name type="scientific">Sporanaerobacter acetigenes DSM 13106</name>
    <dbReference type="NCBI Taxonomy" id="1123281"/>
    <lineage>
        <taxon>Bacteria</taxon>
        <taxon>Bacillati</taxon>
        <taxon>Bacillota</taxon>
        <taxon>Tissierellia</taxon>
        <taxon>Tissierellales</taxon>
        <taxon>Sporanaerobacteraceae</taxon>
        <taxon>Sporanaerobacter</taxon>
    </lineage>
</organism>
<dbReference type="Proteomes" id="UP000184389">
    <property type="component" value="Unassembled WGS sequence"/>
</dbReference>
<dbReference type="GO" id="GO:0016301">
    <property type="term" value="F:kinase activity"/>
    <property type="evidence" value="ECO:0007669"/>
    <property type="project" value="UniProtKB-KW"/>
</dbReference>
<dbReference type="AlphaFoldDB" id="A0A1M5YCV7"/>
<dbReference type="GO" id="GO:0005975">
    <property type="term" value="P:carbohydrate metabolic process"/>
    <property type="evidence" value="ECO:0007669"/>
    <property type="project" value="InterPro"/>
</dbReference>
<evidence type="ECO:0000256" key="1">
    <source>
        <dbReference type="ARBA" id="ARBA00009156"/>
    </source>
</evidence>
<keyword evidence="3 6" id="KW-0418">Kinase</keyword>
<dbReference type="PANTHER" id="PTHR43095:SF5">
    <property type="entry name" value="XYLULOSE KINASE"/>
    <property type="match status" value="1"/>
</dbReference>
<evidence type="ECO:0000259" key="4">
    <source>
        <dbReference type="Pfam" id="PF00370"/>
    </source>
</evidence>
<keyword evidence="2" id="KW-0808">Transferase</keyword>
<dbReference type="STRING" id="1123281.SAMN02745180_02117"/>
<dbReference type="Pfam" id="PF00370">
    <property type="entry name" value="FGGY_N"/>
    <property type="match status" value="1"/>
</dbReference>
<dbReference type="InterPro" id="IPR050406">
    <property type="entry name" value="FGGY_Carb_Kinase"/>
</dbReference>
<reference evidence="6 7" key="1">
    <citation type="submission" date="2016-11" db="EMBL/GenBank/DDBJ databases">
        <authorList>
            <person name="Jaros S."/>
            <person name="Januszkiewicz K."/>
            <person name="Wedrychowicz H."/>
        </authorList>
    </citation>
    <scope>NUCLEOTIDE SEQUENCE [LARGE SCALE GENOMIC DNA]</scope>
    <source>
        <strain evidence="6 7">DSM 13106</strain>
    </source>
</reference>
<dbReference type="Pfam" id="PF02782">
    <property type="entry name" value="FGGY_C"/>
    <property type="match status" value="1"/>
</dbReference>
<name>A0A1M5YCV7_9FIRM</name>
<gene>
    <name evidence="6" type="ORF">SAMN02745180_02117</name>
</gene>
<sequence>MVGTEYVMSLDIGTQSVRAIVFDRLGNQIEKERILNKPYYSLEPGWAEVEANEYWSNLCIVLKKLMEKMGDEKYSIKACSITANRDNIIPLDENGDYIRDWITWIDQRRVPEFKSEDILKFSSKGKLLSIFGKKTFEMLGYQSKFNWFKYHEPKTYEKADKYLSIAGLITYKLTGEFKDSIGMQVGVLPIDHEKLKYHDLDIVYDVIGVRKDQLPKLCKPNEIMGYVTKEASKLTLLPEGLPIVAAGGDKQCETLGSGCFKDGQAVISYGTLATIAITSKKYVKNKNNTYYTWPSSIPDAWNPEFNIYRGYWLITWFCRQYVEEKGFPDLIDEMNEKAKDVPPGSNGLFVYPYWTPHPALCPMARGGIIGWTDYHKKEHLYRAILEGIAYALRDGLEIIEKDTKRKIEELYVVGGGSQSDVSMQLTADIFNLPVKRLSTHEVCGVGAAINAARAINMFRSEEEAVKNMTKVSQVFTPIKGNVEVYDDIYKNVYKQMYANEKNVFNVLTRYC</sequence>
<feature type="domain" description="Carbohydrate kinase FGGY C-terminal" evidence="5">
    <location>
        <begin position="265"/>
        <end position="454"/>
    </location>
</feature>
<dbReference type="Gene3D" id="3.30.420.40">
    <property type="match status" value="2"/>
</dbReference>
<dbReference type="PIRSF" id="PIRSF000538">
    <property type="entry name" value="GlpK"/>
    <property type="match status" value="1"/>
</dbReference>